<comment type="caution">
    <text evidence="1">The sequence shown here is derived from an EMBL/GenBank/DDBJ whole genome shotgun (WGS) entry which is preliminary data.</text>
</comment>
<reference evidence="1" key="1">
    <citation type="journal article" date="2022" name="bioRxiv">
        <title>Sequencing and chromosome-scale assembly of the giantPleurodeles waltlgenome.</title>
        <authorList>
            <person name="Brown T."/>
            <person name="Elewa A."/>
            <person name="Iarovenko S."/>
            <person name="Subramanian E."/>
            <person name="Araus A.J."/>
            <person name="Petzold A."/>
            <person name="Susuki M."/>
            <person name="Suzuki K.-i.T."/>
            <person name="Hayashi T."/>
            <person name="Toyoda A."/>
            <person name="Oliveira C."/>
            <person name="Osipova E."/>
            <person name="Leigh N.D."/>
            <person name="Simon A."/>
            <person name="Yun M.H."/>
        </authorList>
    </citation>
    <scope>NUCLEOTIDE SEQUENCE</scope>
    <source>
        <strain evidence="1">20211129_DDA</strain>
        <tissue evidence="1">Liver</tissue>
    </source>
</reference>
<evidence type="ECO:0000313" key="1">
    <source>
        <dbReference type="EMBL" id="KAJ1092811.1"/>
    </source>
</evidence>
<name>A0AAV7LMK1_PLEWA</name>
<dbReference type="Proteomes" id="UP001066276">
    <property type="component" value="Chromosome 11"/>
</dbReference>
<protein>
    <submittedName>
        <fullName evidence="1">Uncharacterized protein</fullName>
    </submittedName>
</protein>
<organism evidence="1 2">
    <name type="scientific">Pleurodeles waltl</name>
    <name type="common">Iberian ribbed newt</name>
    <dbReference type="NCBI Taxonomy" id="8319"/>
    <lineage>
        <taxon>Eukaryota</taxon>
        <taxon>Metazoa</taxon>
        <taxon>Chordata</taxon>
        <taxon>Craniata</taxon>
        <taxon>Vertebrata</taxon>
        <taxon>Euteleostomi</taxon>
        <taxon>Amphibia</taxon>
        <taxon>Batrachia</taxon>
        <taxon>Caudata</taxon>
        <taxon>Salamandroidea</taxon>
        <taxon>Salamandridae</taxon>
        <taxon>Pleurodelinae</taxon>
        <taxon>Pleurodeles</taxon>
    </lineage>
</organism>
<evidence type="ECO:0000313" key="2">
    <source>
        <dbReference type="Proteomes" id="UP001066276"/>
    </source>
</evidence>
<dbReference type="AlphaFoldDB" id="A0AAV7LMK1"/>
<dbReference type="EMBL" id="JANPWB010000015">
    <property type="protein sequence ID" value="KAJ1092811.1"/>
    <property type="molecule type" value="Genomic_DNA"/>
</dbReference>
<keyword evidence="2" id="KW-1185">Reference proteome</keyword>
<gene>
    <name evidence="1" type="ORF">NDU88_005921</name>
</gene>
<proteinExistence type="predicted"/>
<sequence length="183" mass="19790">MHLAVAAYGYRARVTLWGGTAQQGARCPRCPPLDPWSASAPNAPQHAQHIFGTPPGLVEPGVDGKAKGRPWIAEPRGRCWSGLSPRAGAGANWPGRPDRRCAAAPRAHRADHGAGVRGRGRELVWCWVGADWPDRPDRSRAAAAIPCRAVYPPRFLVSTSGPPELLLFRGKGRSFFLPLWAPK</sequence>
<accession>A0AAV7LMK1</accession>